<name>A0ABQ1U0H0_9FLAO</name>
<protein>
    <recommendedName>
        <fullName evidence="1">Sugar 3,4-ketoisomerase QdtA cupin domain-containing protein</fullName>
    </recommendedName>
</protein>
<proteinExistence type="predicted"/>
<sequence length="138" mass="16261">MIMSEIKIIELPKIEDPRGNLSFFEYPNQLPFKINRTYWIYDVPGGEIRGSHAFKNQNELIIALSGSFDVILHNGEKEMKFSLNRSYYGLYVPKMTWRRIENFSTNSLAFIATDLSYNEDEYIRDFDDFLNLKANQND</sequence>
<dbReference type="InterPro" id="IPR011051">
    <property type="entry name" value="RmlC_Cupin_sf"/>
</dbReference>
<dbReference type="CDD" id="cd20292">
    <property type="entry name" value="cupin_QdtA-like"/>
    <property type="match status" value="1"/>
</dbReference>
<accession>A0ABQ1U0H0</accession>
<dbReference type="InterPro" id="IPR008894">
    <property type="entry name" value="QdtA_cupin_dom"/>
</dbReference>
<feature type="domain" description="Sugar 3,4-ketoisomerase QdtA cupin" evidence="1">
    <location>
        <begin position="5"/>
        <end position="133"/>
    </location>
</feature>
<evidence type="ECO:0000259" key="1">
    <source>
        <dbReference type="Pfam" id="PF05523"/>
    </source>
</evidence>
<dbReference type="SUPFAM" id="SSF51182">
    <property type="entry name" value="RmlC-like cupins"/>
    <property type="match status" value="1"/>
</dbReference>
<dbReference type="Gene3D" id="2.60.120.10">
    <property type="entry name" value="Jelly Rolls"/>
    <property type="match status" value="1"/>
</dbReference>
<organism evidence="2 3">
    <name type="scientific">Chishuiella changwenlii</name>
    <dbReference type="NCBI Taxonomy" id="1434701"/>
    <lineage>
        <taxon>Bacteria</taxon>
        <taxon>Pseudomonadati</taxon>
        <taxon>Bacteroidota</taxon>
        <taxon>Flavobacteriia</taxon>
        <taxon>Flavobacteriales</taxon>
        <taxon>Weeksellaceae</taxon>
        <taxon>Chishuiella</taxon>
    </lineage>
</organism>
<dbReference type="EMBL" id="BMFL01000021">
    <property type="protein sequence ID" value="GGF08372.1"/>
    <property type="molecule type" value="Genomic_DNA"/>
</dbReference>
<evidence type="ECO:0000313" key="3">
    <source>
        <dbReference type="Proteomes" id="UP000650994"/>
    </source>
</evidence>
<dbReference type="InterPro" id="IPR014710">
    <property type="entry name" value="RmlC-like_jellyroll"/>
</dbReference>
<dbReference type="Proteomes" id="UP000650994">
    <property type="component" value="Unassembled WGS sequence"/>
</dbReference>
<gene>
    <name evidence="2" type="ORF">GCM10010984_26910</name>
</gene>
<comment type="caution">
    <text evidence="2">The sequence shown here is derived from an EMBL/GenBank/DDBJ whole genome shotgun (WGS) entry which is preliminary data.</text>
</comment>
<evidence type="ECO:0000313" key="2">
    <source>
        <dbReference type="EMBL" id="GGF08372.1"/>
    </source>
</evidence>
<dbReference type="Pfam" id="PF05523">
    <property type="entry name" value="FdtA"/>
    <property type="match status" value="1"/>
</dbReference>
<reference evidence="3" key="1">
    <citation type="journal article" date="2019" name="Int. J. Syst. Evol. Microbiol.">
        <title>The Global Catalogue of Microorganisms (GCM) 10K type strain sequencing project: providing services to taxonomists for standard genome sequencing and annotation.</title>
        <authorList>
            <consortium name="The Broad Institute Genomics Platform"/>
            <consortium name="The Broad Institute Genome Sequencing Center for Infectious Disease"/>
            <person name="Wu L."/>
            <person name="Ma J."/>
        </authorList>
    </citation>
    <scope>NUCLEOTIDE SEQUENCE [LARGE SCALE GENOMIC DNA]</scope>
    <source>
        <strain evidence="3">CGMCC 1.12707</strain>
    </source>
</reference>
<keyword evidence="3" id="KW-1185">Reference proteome</keyword>